<organism evidence="6 7">
    <name type="scientific">Sporothrix epigloea</name>
    <dbReference type="NCBI Taxonomy" id="1892477"/>
    <lineage>
        <taxon>Eukaryota</taxon>
        <taxon>Fungi</taxon>
        <taxon>Dikarya</taxon>
        <taxon>Ascomycota</taxon>
        <taxon>Pezizomycotina</taxon>
        <taxon>Sordariomycetes</taxon>
        <taxon>Sordariomycetidae</taxon>
        <taxon>Ophiostomatales</taxon>
        <taxon>Ophiostomataceae</taxon>
        <taxon>Sporothrix</taxon>
    </lineage>
</organism>
<proteinExistence type="predicted"/>
<comment type="caution">
    <text evidence="6">The sequence shown here is derived from an EMBL/GenBank/DDBJ whole genome shotgun (WGS) entry which is preliminary data.</text>
</comment>
<dbReference type="Proteomes" id="UP001642502">
    <property type="component" value="Unassembled WGS sequence"/>
</dbReference>
<keyword evidence="2" id="KW-0519">Myristate</keyword>
<name>A0ABP0D9D7_9PEZI</name>
<evidence type="ECO:0008006" key="8">
    <source>
        <dbReference type="Google" id="ProtNLM"/>
    </source>
</evidence>
<dbReference type="SMART" id="SM01262">
    <property type="entry name" value="LAMTOR"/>
    <property type="match status" value="1"/>
</dbReference>
<evidence type="ECO:0000256" key="1">
    <source>
        <dbReference type="ARBA" id="ARBA00004308"/>
    </source>
</evidence>
<comment type="subcellular location">
    <subcellularLocation>
        <location evidence="1">Endomembrane system</location>
    </subcellularLocation>
</comment>
<dbReference type="EMBL" id="CAWUON010000005">
    <property type="protein sequence ID" value="CAK7263937.1"/>
    <property type="molecule type" value="Genomic_DNA"/>
</dbReference>
<evidence type="ECO:0000313" key="6">
    <source>
        <dbReference type="EMBL" id="CAK7263937.1"/>
    </source>
</evidence>
<accession>A0ABP0D9D7</accession>
<sequence length="177" mass="19074">MGNCSSCIGARRGSIYDENDQSRPLFEDDDGAHYGSFGEQTINDQDDAQESQREFEALQNLVARTSDNMVDVFDIAPQRPNPKGPPAQYALGIPDNRFAQYQNLLAKLSADNGVNFADPDAHVEEYVDIKAVSTPRTCADVLPVKADATGPFVGSFTDAAKAEASATPGPDEEERSG</sequence>
<keyword evidence="7" id="KW-1185">Reference proteome</keyword>
<reference evidence="6 7" key="1">
    <citation type="submission" date="2024-01" db="EMBL/GenBank/DDBJ databases">
        <authorList>
            <person name="Allen C."/>
            <person name="Tagirdzhanova G."/>
        </authorList>
    </citation>
    <scope>NUCLEOTIDE SEQUENCE [LARGE SCALE GENOMIC DNA]</scope>
    <source>
        <strain evidence="6 7">CBS 119000</strain>
    </source>
</reference>
<evidence type="ECO:0000313" key="7">
    <source>
        <dbReference type="Proteomes" id="UP001642502"/>
    </source>
</evidence>
<evidence type="ECO:0000256" key="5">
    <source>
        <dbReference type="ARBA" id="ARBA00023288"/>
    </source>
</evidence>
<evidence type="ECO:0000256" key="3">
    <source>
        <dbReference type="ARBA" id="ARBA00023136"/>
    </source>
</evidence>
<evidence type="ECO:0000256" key="4">
    <source>
        <dbReference type="ARBA" id="ARBA00023139"/>
    </source>
</evidence>
<keyword evidence="5" id="KW-0449">Lipoprotein</keyword>
<keyword evidence="4" id="KW-0564">Palmitate</keyword>
<dbReference type="InterPro" id="IPR028209">
    <property type="entry name" value="LAMTOR1/MEH1"/>
</dbReference>
<gene>
    <name evidence="6" type="ORF">SEPCBS119000_000734</name>
</gene>
<evidence type="ECO:0000256" key="2">
    <source>
        <dbReference type="ARBA" id="ARBA00022707"/>
    </source>
</evidence>
<keyword evidence="3" id="KW-0472">Membrane</keyword>
<protein>
    <recommendedName>
        <fullName evidence="8">Late endosomal/lysosomal adaptor and MAPK and MTOR activator domain-containing protein</fullName>
    </recommendedName>
</protein>